<keyword evidence="5 8" id="KW-0418">Kinase</keyword>
<evidence type="ECO:0000256" key="1">
    <source>
        <dbReference type="ARBA" id="ARBA00000085"/>
    </source>
</evidence>
<dbReference type="InterPro" id="IPR004358">
    <property type="entry name" value="Sig_transdc_His_kin-like_C"/>
</dbReference>
<keyword evidence="4" id="KW-0808">Transferase</keyword>
<keyword evidence="9" id="KW-1185">Reference proteome</keyword>
<feature type="transmembrane region" description="Helical" evidence="6">
    <location>
        <begin position="233"/>
        <end position="254"/>
    </location>
</feature>
<dbReference type="Proteomes" id="UP000184074">
    <property type="component" value="Unassembled WGS sequence"/>
</dbReference>
<dbReference type="GO" id="GO:0009927">
    <property type="term" value="F:histidine phosphotransfer kinase activity"/>
    <property type="evidence" value="ECO:0007669"/>
    <property type="project" value="TreeGrafter"/>
</dbReference>
<evidence type="ECO:0000256" key="3">
    <source>
        <dbReference type="ARBA" id="ARBA00022553"/>
    </source>
</evidence>
<sequence length="637" mass="70755">MAKQLKLLGILLRSLCVFIGVSCTPLLAVADDQRVLVLDEAQAPFNLAEYSSYLIDPVAFETTWQDRLQLEGLIGLPATSFAPVTTRKIGFGWSNAVHHIKTPLVNPTDQTQAWVLAFNQIAWGHKVAYLVIEGEPLPTEPLFIFPDVEPWQDRDRFQHIEFEMPSNGRGTLYVSYANNSSYAPLSIENAGTYETRRMVSELRIYILLGLVLGVTVLTVSLLGVLYQRVAVFYALYLTFSTFHLCYVLGLFPFIPFLAEYVYPIMRFWWAAFALMSYLLFQRSFFATAPQVPKWVGRVLLVAAGLVLATTFAFDFLGAPFEPVIVWSSVCICLIAANGIVAIIKRVSGRWFFAAGCLMLVVMLVPLNLSDFLTAHYTYEEAATVFLFGLAFEAIALSCAMFARVRELRAEKEEALVAELKAAEERRTMSERLATAAHDIQQPLTSMKLAAQDNQKQLDELGGAIEFLDEIVKSQLTGDGIEHKPPSSDAGEREEIELNVILDNLKTMFTAEADDKGLTFETVPTSKIAFVNAFALMRVLSNLVSNAIKNTDTGGVTVQSIADEDRVGVEVRDTGPGLSPEQLSKLKTPYHRAGDYDGHGLGLAIVEQLCAENRFEMRVEPNEPQGTSFQIWLPAPED</sequence>
<evidence type="ECO:0000256" key="2">
    <source>
        <dbReference type="ARBA" id="ARBA00012438"/>
    </source>
</evidence>
<dbReference type="SMART" id="SM00387">
    <property type="entry name" value="HATPase_c"/>
    <property type="match status" value="1"/>
</dbReference>
<dbReference type="PANTHER" id="PTHR43047">
    <property type="entry name" value="TWO-COMPONENT HISTIDINE PROTEIN KINASE"/>
    <property type="match status" value="1"/>
</dbReference>
<dbReference type="InterPro" id="IPR003594">
    <property type="entry name" value="HATPase_dom"/>
</dbReference>
<dbReference type="InterPro" id="IPR036097">
    <property type="entry name" value="HisK_dim/P_sf"/>
</dbReference>
<keyword evidence="6" id="KW-0812">Transmembrane</keyword>
<feature type="transmembrane region" description="Helical" evidence="6">
    <location>
        <begin position="260"/>
        <end position="280"/>
    </location>
</feature>
<feature type="transmembrane region" description="Helical" evidence="6">
    <location>
        <begin position="294"/>
        <end position="317"/>
    </location>
</feature>
<evidence type="ECO:0000313" key="8">
    <source>
        <dbReference type="EMBL" id="SHG83376.1"/>
    </source>
</evidence>
<dbReference type="SUPFAM" id="SSF47384">
    <property type="entry name" value="Homodimeric domain of signal transducing histidine kinase"/>
    <property type="match status" value="1"/>
</dbReference>
<feature type="transmembrane region" description="Helical" evidence="6">
    <location>
        <begin position="350"/>
        <end position="369"/>
    </location>
</feature>
<keyword evidence="6" id="KW-1133">Transmembrane helix</keyword>
<dbReference type="GO" id="GO:0005886">
    <property type="term" value="C:plasma membrane"/>
    <property type="evidence" value="ECO:0007669"/>
    <property type="project" value="TreeGrafter"/>
</dbReference>
<evidence type="ECO:0000256" key="5">
    <source>
        <dbReference type="ARBA" id="ARBA00022777"/>
    </source>
</evidence>
<proteinExistence type="predicted"/>
<dbReference type="InterPro" id="IPR011623">
    <property type="entry name" value="7TMR_DISM_rcpt_extracell_dom1"/>
</dbReference>
<dbReference type="EC" id="2.7.13.3" evidence="2"/>
<dbReference type="Pfam" id="PF02518">
    <property type="entry name" value="HATPase_c"/>
    <property type="match status" value="1"/>
</dbReference>
<evidence type="ECO:0000256" key="4">
    <source>
        <dbReference type="ARBA" id="ARBA00022679"/>
    </source>
</evidence>
<gene>
    <name evidence="8" type="ORF">SAMN05444003_1137</name>
</gene>
<dbReference type="STRING" id="1508389.SAMN05444003_1137"/>
<evidence type="ECO:0000256" key="6">
    <source>
        <dbReference type="SAM" id="Phobius"/>
    </source>
</evidence>
<dbReference type="Pfam" id="PF07695">
    <property type="entry name" value="7TMR-DISM_7TM"/>
    <property type="match status" value="1"/>
</dbReference>
<dbReference type="PROSITE" id="PS50109">
    <property type="entry name" value="HIS_KIN"/>
    <property type="match status" value="1"/>
</dbReference>
<feature type="transmembrane region" description="Helical" evidence="6">
    <location>
        <begin position="381"/>
        <end position="402"/>
    </location>
</feature>
<dbReference type="PANTHER" id="PTHR43047:SF72">
    <property type="entry name" value="OSMOSENSING HISTIDINE PROTEIN KINASE SLN1"/>
    <property type="match status" value="1"/>
</dbReference>
<feature type="domain" description="Histidine kinase" evidence="7">
    <location>
        <begin position="434"/>
        <end position="636"/>
    </location>
</feature>
<comment type="catalytic activity">
    <reaction evidence="1">
        <text>ATP + protein L-histidine = ADP + protein N-phospho-L-histidine.</text>
        <dbReference type="EC" id="2.7.13.3"/>
    </reaction>
</comment>
<protein>
    <recommendedName>
        <fullName evidence="2">histidine kinase</fullName>
        <ecNumber evidence="2">2.7.13.3</ecNumber>
    </recommendedName>
</protein>
<keyword evidence="3" id="KW-0597">Phosphoprotein</keyword>
<evidence type="ECO:0000259" key="7">
    <source>
        <dbReference type="PROSITE" id="PS50109"/>
    </source>
</evidence>
<dbReference type="InterPro" id="IPR036890">
    <property type="entry name" value="HATPase_C_sf"/>
</dbReference>
<feature type="transmembrane region" description="Helical" evidence="6">
    <location>
        <begin position="204"/>
        <end position="226"/>
    </location>
</feature>
<organism evidence="8 9">
    <name type="scientific">Cognatiyoonia sediminum</name>
    <dbReference type="NCBI Taxonomy" id="1508389"/>
    <lineage>
        <taxon>Bacteria</taxon>
        <taxon>Pseudomonadati</taxon>
        <taxon>Pseudomonadota</taxon>
        <taxon>Alphaproteobacteria</taxon>
        <taxon>Rhodobacterales</taxon>
        <taxon>Paracoccaceae</taxon>
        <taxon>Cognatiyoonia</taxon>
    </lineage>
</organism>
<name>A0A1M5N1C3_9RHOB</name>
<dbReference type="GO" id="GO:0000155">
    <property type="term" value="F:phosphorelay sensor kinase activity"/>
    <property type="evidence" value="ECO:0007669"/>
    <property type="project" value="InterPro"/>
</dbReference>
<dbReference type="AlphaFoldDB" id="A0A1M5N1C3"/>
<evidence type="ECO:0000313" key="9">
    <source>
        <dbReference type="Proteomes" id="UP000184074"/>
    </source>
</evidence>
<dbReference type="Gene3D" id="3.30.565.10">
    <property type="entry name" value="Histidine kinase-like ATPase, C-terminal domain"/>
    <property type="match status" value="1"/>
</dbReference>
<feature type="transmembrane region" description="Helical" evidence="6">
    <location>
        <begin position="323"/>
        <end position="343"/>
    </location>
</feature>
<dbReference type="SUPFAM" id="SSF55874">
    <property type="entry name" value="ATPase domain of HSP90 chaperone/DNA topoisomerase II/histidine kinase"/>
    <property type="match status" value="1"/>
</dbReference>
<reference evidence="8 9" key="1">
    <citation type="submission" date="2016-11" db="EMBL/GenBank/DDBJ databases">
        <authorList>
            <person name="Jaros S."/>
            <person name="Januszkiewicz K."/>
            <person name="Wedrychowicz H."/>
        </authorList>
    </citation>
    <scope>NUCLEOTIDE SEQUENCE [LARGE SCALE GENOMIC DNA]</scope>
    <source>
        <strain evidence="8 9">DSM 28715</strain>
    </source>
</reference>
<keyword evidence="6" id="KW-0472">Membrane</keyword>
<dbReference type="PRINTS" id="PR00344">
    <property type="entry name" value="BCTRLSENSOR"/>
</dbReference>
<accession>A0A1M5N1C3</accession>
<dbReference type="InterPro" id="IPR005467">
    <property type="entry name" value="His_kinase_dom"/>
</dbReference>
<dbReference type="EMBL" id="FQXB01000001">
    <property type="protein sequence ID" value="SHG83376.1"/>
    <property type="molecule type" value="Genomic_DNA"/>
</dbReference>
<dbReference type="CDD" id="cd00082">
    <property type="entry name" value="HisKA"/>
    <property type="match status" value="1"/>
</dbReference>
<dbReference type="InterPro" id="IPR003661">
    <property type="entry name" value="HisK_dim/P_dom"/>
</dbReference>